<accession>A0A0C2NH42</accession>
<accession>A0A0C2P0N9</accession>
<feature type="transmembrane region" description="Helical" evidence="1">
    <location>
        <begin position="115"/>
        <end position="137"/>
    </location>
</feature>
<keyword evidence="3" id="KW-1185">Reference proteome</keyword>
<dbReference type="EMBL" id="JTKH01000003">
    <property type="protein sequence ID" value="KII81920.1"/>
    <property type="molecule type" value="Genomic_DNA"/>
</dbReference>
<proteinExistence type="predicted"/>
<sequence>MAYLAQDSSPPFAGYHALVAIHLMYVFLIYSAIIAVFMAGAIWGRTVEQPSPRWVPLLFSNVLALFVLFLALFVTDSALLLIAGLILAHCMNLLFEPFCSPQEDKRLQDDKTSYLKLRTILTTVVISSHLAFAFIIYSL</sequence>
<evidence type="ECO:0000313" key="2">
    <source>
        <dbReference type="EMBL" id="KII81920.1"/>
    </source>
</evidence>
<evidence type="ECO:0008006" key="4">
    <source>
        <dbReference type="Google" id="ProtNLM"/>
    </source>
</evidence>
<feature type="transmembrane region" description="Helical" evidence="1">
    <location>
        <begin position="78"/>
        <end position="95"/>
    </location>
</feature>
<dbReference type="Pfam" id="PF11911">
    <property type="entry name" value="DUF3429"/>
    <property type="match status" value="1"/>
</dbReference>
<comment type="caution">
    <text evidence="2">The sequence shown here is derived from an EMBL/GenBank/DDBJ whole genome shotgun (WGS) entry which is preliminary data.</text>
</comment>
<reference evidence="2 3" key="1">
    <citation type="submission" date="2014-11" db="EMBL/GenBank/DDBJ databases">
        <title>Draft Genome Sequence of Vibrio piscirenalis strains CECT 8603T and CECT 8604, two marine Gammaproteobacterium isolated from cultured gilthead sea bream (Sparus aurata).</title>
        <authorList>
            <person name="Arahal D.R."/>
            <person name="Rodrigo-Torres L."/>
            <person name="Lucena T."/>
            <person name="Pujalte M.J."/>
        </authorList>
    </citation>
    <scope>NUCLEOTIDE SEQUENCE [LARGE SCALE GENOMIC DNA]</scope>
    <source>
        <strain evidence="2 3">DCR 1-4-2</strain>
    </source>
</reference>
<dbReference type="Proteomes" id="UP000031672">
    <property type="component" value="Unassembled WGS sequence"/>
</dbReference>
<dbReference type="STRING" id="1461322.OJ16_01640"/>
<keyword evidence="1" id="KW-1133">Transmembrane helix</keyword>
<name>A0A0C2P0N9_9VIBR</name>
<keyword evidence="1" id="KW-0472">Membrane</keyword>
<evidence type="ECO:0000256" key="1">
    <source>
        <dbReference type="SAM" id="Phobius"/>
    </source>
</evidence>
<feature type="transmembrane region" description="Helical" evidence="1">
    <location>
        <begin position="20"/>
        <end position="42"/>
    </location>
</feature>
<protein>
    <recommendedName>
        <fullName evidence="4">DUF3429 domain-containing protein</fullName>
    </recommendedName>
</protein>
<dbReference type="AlphaFoldDB" id="A0A0C2P0N9"/>
<gene>
    <name evidence="2" type="ORF">OJ16_01640</name>
</gene>
<feature type="transmembrane region" description="Helical" evidence="1">
    <location>
        <begin position="54"/>
        <end position="72"/>
    </location>
</feature>
<dbReference type="InterPro" id="IPR021836">
    <property type="entry name" value="DUF3429"/>
</dbReference>
<keyword evidence="1" id="KW-0812">Transmembrane</keyword>
<evidence type="ECO:0000313" key="3">
    <source>
        <dbReference type="Proteomes" id="UP000031672"/>
    </source>
</evidence>
<organism evidence="2 3">
    <name type="scientific">Vibrio renipiscarius</name>
    <dbReference type="NCBI Taxonomy" id="1461322"/>
    <lineage>
        <taxon>Bacteria</taxon>
        <taxon>Pseudomonadati</taxon>
        <taxon>Pseudomonadota</taxon>
        <taxon>Gammaproteobacteria</taxon>
        <taxon>Vibrionales</taxon>
        <taxon>Vibrionaceae</taxon>
        <taxon>Vibrio</taxon>
    </lineage>
</organism>